<feature type="transmembrane region" description="Helical" evidence="6">
    <location>
        <begin position="117"/>
        <end position="136"/>
    </location>
</feature>
<comment type="subcellular location">
    <subcellularLocation>
        <location evidence="1">Cell membrane</location>
        <topology evidence="1">Multi-pass membrane protein</topology>
    </subcellularLocation>
</comment>
<keyword evidence="5 6" id="KW-0472">Membrane</keyword>
<protein>
    <submittedName>
        <fullName evidence="8">RDD family protein</fullName>
    </submittedName>
</protein>
<dbReference type="RefSeq" id="WP_380775771.1">
    <property type="nucleotide sequence ID" value="NZ_JBHUEO010000092.1"/>
</dbReference>
<feature type="domain" description="RDD" evidence="7">
    <location>
        <begin position="22"/>
        <end position="147"/>
    </location>
</feature>
<gene>
    <name evidence="8" type="ORF">ACFSCZ_17535</name>
</gene>
<evidence type="ECO:0000313" key="9">
    <source>
        <dbReference type="Proteomes" id="UP001597301"/>
    </source>
</evidence>
<dbReference type="Proteomes" id="UP001597301">
    <property type="component" value="Unassembled WGS sequence"/>
</dbReference>
<proteinExistence type="predicted"/>
<keyword evidence="9" id="KW-1185">Reference proteome</keyword>
<accession>A0ABW4KKF1</accession>
<evidence type="ECO:0000256" key="5">
    <source>
        <dbReference type="ARBA" id="ARBA00023136"/>
    </source>
</evidence>
<evidence type="ECO:0000256" key="1">
    <source>
        <dbReference type="ARBA" id="ARBA00004651"/>
    </source>
</evidence>
<dbReference type="InterPro" id="IPR051791">
    <property type="entry name" value="Pra-immunoreactive"/>
</dbReference>
<comment type="caution">
    <text evidence="8">The sequence shown here is derived from an EMBL/GenBank/DDBJ whole genome shotgun (WGS) entry which is preliminary data.</text>
</comment>
<dbReference type="PANTHER" id="PTHR36115:SF9">
    <property type="entry name" value="LMO1584 PROTEIN"/>
    <property type="match status" value="1"/>
</dbReference>
<evidence type="ECO:0000259" key="7">
    <source>
        <dbReference type="Pfam" id="PF06271"/>
    </source>
</evidence>
<feature type="transmembrane region" description="Helical" evidence="6">
    <location>
        <begin position="58"/>
        <end position="79"/>
    </location>
</feature>
<name>A0ABW4KKF1_9BACI</name>
<reference evidence="9" key="1">
    <citation type="journal article" date="2019" name="Int. J. Syst. Evol. Microbiol.">
        <title>The Global Catalogue of Microorganisms (GCM) 10K type strain sequencing project: providing services to taxonomists for standard genome sequencing and annotation.</title>
        <authorList>
            <consortium name="The Broad Institute Genomics Platform"/>
            <consortium name="The Broad Institute Genome Sequencing Center for Infectious Disease"/>
            <person name="Wu L."/>
            <person name="Ma J."/>
        </authorList>
    </citation>
    <scope>NUCLEOTIDE SEQUENCE [LARGE SCALE GENOMIC DNA]</scope>
    <source>
        <strain evidence="9">CGMCC 1.12295</strain>
    </source>
</reference>
<keyword evidence="2" id="KW-1003">Cell membrane</keyword>
<evidence type="ECO:0000313" key="8">
    <source>
        <dbReference type="EMBL" id="MFD1708485.1"/>
    </source>
</evidence>
<dbReference type="EMBL" id="JBHUEO010000092">
    <property type="protein sequence ID" value="MFD1708485.1"/>
    <property type="molecule type" value="Genomic_DNA"/>
</dbReference>
<dbReference type="InterPro" id="IPR010432">
    <property type="entry name" value="RDD"/>
</dbReference>
<evidence type="ECO:0000256" key="6">
    <source>
        <dbReference type="SAM" id="Phobius"/>
    </source>
</evidence>
<evidence type="ECO:0000256" key="3">
    <source>
        <dbReference type="ARBA" id="ARBA00022692"/>
    </source>
</evidence>
<evidence type="ECO:0000256" key="2">
    <source>
        <dbReference type="ARBA" id="ARBA00022475"/>
    </source>
</evidence>
<dbReference type="PANTHER" id="PTHR36115">
    <property type="entry name" value="PROLINE-RICH ANTIGEN HOMOLOG-RELATED"/>
    <property type="match status" value="1"/>
</dbReference>
<keyword evidence="3 6" id="KW-0812">Transmembrane</keyword>
<keyword evidence="4 6" id="KW-1133">Transmembrane helix</keyword>
<dbReference type="Pfam" id="PF06271">
    <property type="entry name" value="RDD"/>
    <property type="match status" value="1"/>
</dbReference>
<sequence>MDEIHTEAEDTKMKVELPPAPYAGFWMRFWAYLLDLVIISSINGILVKPVFRAFDADLAGGGIFTPYHIASALIFYLYFVLMTKFFSQTLGKMVFGLKVIPLDAEKLHWSTVIFREWIGRYISATIWILYAVAAFTPKKQALHDMFADTAVVHERKAAAHQPAYS</sequence>
<organism evidence="8 9">
    <name type="scientific">Siminovitchia sediminis</name>
    <dbReference type="NCBI Taxonomy" id="1274353"/>
    <lineage>
        <taxon>Bacteria</taxon>
        <taxon>Bacillati</taxon>
        <taxon>Bacillota</taxon>
        <taxon>Bacilli</taxon>
        <taxon>Bacillales</taxon>
        <taxon>Bacillaceae</taxon>
        <taxon>Siminovitchia</taxon>
    </lineage>
</organism>
<evidence type="ECO:0000256" key="4">
    <source>
        <dbReference type="ARBA" id="ARBA00022989"/>
    </source>
</evidence>
<feature type="transmembrane region" description="Helical" evidence="6">
    <location>
        <begin position="29"/>
        <end position="46"/>
    </location>
</feature>